<dbReference type="RefSeq" id="WP_201406592.1">
    <property type="nucleotide sequence ID" value="NZ_CP067341.1"/>
</dbReference>
<organism evidence="2 3">
    <name type="scientific">Lysinibacillus agricola</name>
    <dbReference type="NCBI Taxonomy" id="2590012"/>
    <lineage>
        <taxon>Bacteria</taxon>
        <taxon>Bacillati</taxon>
        <taxon>Bacillota</taxon>
        <taxon>Bacilli</taxon>
        <taxon>Bacillales</taxon>
        <taxon>Bacillaceae</taxon>
        <taxon>Lysinibacillus</taxon>
    </lineage>
</organism>
<name>A0ABX7ARG3_9BACI</name>
<dbReference type="EMBL" id="CP067341">
    <property type="protein sequence ID" value="QQP12540.1"/>
    <property type="molecule type" value="Genomic_DNA"/>
</dbReference>
<protein>
    <recommendedName>
        <fullName evidence="4">SH2 domain-containing protein</fullName>
    </recommendedName>
</protein>
<feature type="region of interest" description="Disordered" evidence="1">
    <location>
        <begin position="55"/>
        <end position="78"/>
    </location>
</feature>
<feature type="compositionally biased region" description="Polar residues" evidence="1">
    <location>
        <begin position="60"/>
        <end position="69"/>
    </location>
</feature>
<reference evidence="2 3" key="1">
    <citation type="submission" date="2020-01" db="EMBL/GenBank/DDBJ databases">
        <authorList>
            <person name="Liu G."/>
            <person name="Liu B."/>
        </authorList>
    </citation>
    <scope>NUCLEOTIDE SEQUENCE [LARGE SCALE GENOMIC DNA]</scope>
    <source>
        <strain evidence="2 3">FJAT-51161</strain>
    </source>
</reference>
<keyword evidence="3" id="KW-1185">Reference proteome</keyword>
<evidence type="ECO:0000256" key="1">
    <source>
        <dbReference type="SAM" id="MobiDB-lite"/>
    </source>
</evidence>
<evidence type="ECO:0008006" key="4">
    <source>
        <dbReference type="Google" id="ProtNLM"/>
    </source>
</evidence>
<gene>
    <name evidence="2" type="ORF">FJQ98_26340</name>
</gene>
<dbReference type="Proteomes" id="UP000596049">
    <property type="component" value="Chromosome"/>
</dbReference>
<proteinExistence type="predicted"/>
<evidence type="ECO:0000313" key="2">
    <source>
        <dbReference type="EMBL" id="QQP12540.1"/>
    </source>
</evidence>
<accession>A0ABX7ARG3</accession>
<sequence length="78" mass="8306">MGISDRGTKAKTITSCDNAFVTNIVLAQAAHRTPPGSYALRESEATAANVLSVRKRSDSNKALSRNGNQPLILPKSHT</sequence>
<evidence type="ECO:0000313" key="3">
    <source>
        <dbReference type="Proteomes" id="UP000596049"/>
    </source>
</evidence>